<evidence type="ECO:0000313" key="2">
    <source>
        <dbReference type="EMBL" id="MPN37898.1"/>
    </source>
</evidence>
<feature type="region of interest" description="Disordered" evidence="1">
    <location>
        <begin position="1"/>
        <end position="20"/>
    </location>
</feature>
<feature type="compositionally biased region" description="Polar residues" evidence="1">
    <location>
        <begin position="1"/>
        <end position="15"/>
    </location>
</feature>
<dbReference type="Gene3D" id="2.60.120.260">
    <property type="entry name" value="Galactose-binding domain-like"/>
    <property type="match status" value="1"/>
</dbReference>
<organism evidence="2">
    <name type="scientific">bioreactor metagenome</name>
    <dbReference type="NCBI Taxonomy" id="1076179"/>
    <lineage>
        <taxon>unclassified sequences</taxon>
        <taxon>metagenomes</taxon>
        <taxon>ecological metagenomes</taxon>
    </lineage>
</organism>
<sequence length="145" mass="15914">MAYNSSIPPTPSGDSSADRYPDDLAMLTDGTLSVRSYTNGCVGFRTSRSYIIDLADPQMRYSSITCHSLGGGDNNVLAPAGIKASVSEDLASWRKVAEIAPADRDEKKLEYRPLKLEFPETTGRFIKLEITPRSGWCFLSEITVD</sequence>
<comment type="caution">
    <text evidence="2">The sequence shown here is derived from an EMBL/GenBank/DDBJ whole genome shotgun (WGS) entry which is preliminary data.</text>
</comment>
<proteinExistence type="predicted"/>
<reference evidence="2" key="1">
    <citation type="submission" date="2019-08" db="EMBL/GenBank/DDBJ databases">
        <authorList>
            <person name="Kucharzyk K."/>
            <person name="Murdoch R.W."/>
            <person name="Higgins S."/>
            <person name="Loffler F."/>
        </authorList>
    </citation>
    <scope>NUCLEOTIDE SEQUENCE</scope>
</reference>
<protein>
    <recommendedName>
        <fullName evidence="3">F5/8 type C domain-containing protein</fullName>
    </recommendedName>
</protein>
<accession>A0A645HFU2</accession>
<dbReference type="AlphaFoldDB" id="A0A645HFU2"/>
<evidence type="ECO:0000256" key="1">
    <source>
        <dbReference type="SAM" id="MobiDB-lite"/>
    </source>
</evidence>
<name>A0A645HFU2_9ZZZZ</name>
<evidence type="ECO:0008006" key="3">
    <source>
        <dbReference type="Google" id="ProtNLM"/>
    </source>
</evidence>
<gene>
    <name evidence="2" type="ORF">SDC9_185419</name>
</gene>
<dbReference type="EMBL" id="VSSQ01092812">
    <property type="protein sequence ID" value="MPN37898.1"/>
    <property type="molecule type" value="Genomic_DNA"/>
</dbReference>